<keyword evidence="3" id="KW-1185">Reference proteome</keyword>
<organism evidence="2 3">
    <name type="scientific">Aeromonas veronii</name>
    <dbReference type="NCBI Taxonomy" id="654"/>
    <lineage>
        <taxon>Bacteria</taxon>
        <taxon>Pseudomonadati</taxon>
        <taxon>Pseudomonadota</taxon>
        <taxon>Gammaproteobacteria</taxon>
        <taxon>Aeromonadales</taxon>
        <taxon>Aeromonadaceae</taxon>
        <taxon>Aeromonas</taxon>
    </lineage>
</organism>
<evidence type="ECO:0000256" key="1">
    <source>
        <dbReference type="SAM" id="Phobius"/>
    </source>
</evidence>
<dbReference type="Proteomes" id="UP000323129">
    <property type="component" value="Unassembled WGS sequence"/>
</dbReference>
<protein>
    <submittedName>
        <fullName evidence="2">Uncharacterized protein</fullName>
    </submittedName>
</protein>
<accession>A0ABY3MFY6</accession>
<comment type="caution">
    <text evidence="2">The sequence shown here is derived from an EMBL/GenBank/DDBJ whole genome shotgun (WGS) entry which is preliminary data.</text>
</comment>
<reference evidence="2 3" key="1">
    <citation type="submission" date="2017-08" db="EMBL/GenBank/DDBJ databases">
        <title>Aeromonas veronii bv sobria strain NS22 whole genome sequencing.</title>
        <authorList>
            <person name="Katharios P."/>
            <person name="Ha V.Q."/>
            <person name="Smyrli M."/>
        </authorList>
    </citation>
    <scope>NUCLEOTIDE SEQUENCE [LARGE SCALE GENOMIC DNA]</scope>
    <source>
        <strain evidence="2 3">NS22</strain>
    </source>
</reference>
<dbReference type="EMBL" id="NQMC01000110">
    <property type="protein sequence ID" value="TYD40187.1"/>
    <property type="molecule type" value="Genomic_DNA"/>
</dbReference>
<feature type="transmembrane region" description="Helical" evidence="1">
    <location>
        <begin position="15"/>
        <end position="34"/>
    </location>
</feature>
<keyword evidence="1" id="KW-1133">Transmembrane helix</keyword>
<name>A0ABY3MFY6_AERVE</name>
<sequence length="71" mass="8178">MPVQNELCGILIEDFLSIWKFRAVFLSGILVILFEGMMDSGVLKYGGWIPIYLESWPVHSEGAKPAYWLWD</sequence>
<keyword evidence="1" id="KW-0812">Transmembrane</keyword>
<gene>
    <name evidence="2" type="ORF">CJF24_21105</name>
</gene>
<evidence type="ECO:0000313" key="3">
    <source>
        <dbReference type="Proteomes" id="UP000323129"/>
    </source>
</evidence>
<proteinExistence type="predicted"/>
<keyword evidence="1" id="KW-0472">Membrane</keyword>
<evidence type="ECO:0000313" key="2">
    <source>
        <dbReference type="EMBL" id="TYD40187.1"/>
    </source>
</evidence>